<proteinExistence type="predicted"/>
<keyword evidence="3" id="KW-0812">Transmembrane</keyword>
<dbReference type="GO" id="GO:0003723">
    <property type="term" value="F:RNA binding"/>
    <property type="evidence" value="ECO:0007669"/>
    <property type="project" value="InterPro"/>
</dbReference>
<evidence type="ECO:0008006" key="6">
    <source>
        <dbReference type="Google" id="ProtNLM"/>
    </source>
</evidence>
<dbReference type="Proteomes" id="UP001281410">
    <property type="component" value="Unassembled WGS sequence"/>
</dbReference>
<feature type="transmembrane region" description="Helical" evidence="3">
    <location>
        <begin position="322"/>
        <end position="338"/>
    </location>
</feature>
<evidence type="ECO:0000256" key="2">
    <source>
        <dbReference type="PROSITE-ProRule" id="PRU00708"/>
    </source>
</evidence>
<dbReference type="FunFam" id="1.25.40.10:FF:000242">
    <property type="entry name" value="Pentatricopeptide repeat-containing protein"/>
    <property type="match status" value="1"/>
</dbReference>
<dbReference type="InterPro" id="IPR011990">
    <property type="entry name" value="TPR-like_helical_dom_sf"/>
</dbReference>
<dbReference type="PANTHER" id="PTHR47926">
    <property type="entry name" value="PENTATRICOPEPTIDE REPEAT-CONTAINING PROTEIN"/>
    <property type="match status" value="1"/>
</dbReference>
<keyword evidence="3" id="KW-0472">Membrane</keyword>
<feature type="repeat" description="PPR" evidence="2">
    <location>
        <begin position="220"/>
        <end position="254"/>
    </location>
</feature>
<keyword evidence="5" id="KW-1185">Reference proteome</keyword>
<feature type="repeat" description="PPR" evidence="2">
    <location>
        <begin position="321"/>
        <end position="355"/>
    </location>
</feature>
<dbReference type="InterPro" id="IPR046960">
    <property type="entry name" value="PPR_At4g14850-like_plant"/>
</dbReference>
<dbReference type="EMBL" id="JANJYJ010000006">
    <property type="protein sequence ID" value="KAK3204813.1"/>
    <property type="molecule type" value="Genomic_DNA"/>
</dbReference>
<feature type="transmembrane region" description="Helical" evidence="3">
    <location>
        <begin position="358"/>
        <end position="380"/>
    </location>
</feature>
<protein>
    <recommendedName>
        <fullName evidence="6">Pentatricopeptide repeat-containing protein</fullName>
    </recommendedName>
</protein>
<dbReference type="Pfam" id="PF01535">
    <property type="entry name" value="PPR"/>
    <property type="match status" value="1"/>
</dbReference>
<dbReference type="Pfam" id="PF20431">
    <property type="entry name" value="E_motif"/>
    <property type="match status" value="1"/>
</dbReference>
<dbReference type="GO" id="GO:0009451">
    <property type="term" value="P:RNA modification"/>
    <property type="evidence" value="ECO:0007669"/>
    <property type="project" value="InterPro"/>
</dbReference>
<dbReference type="NCBIfam" id="TIGR00756">
    <property type="entry name" value="PPR"/>
    <property type="match status" value="3"/>
</dbReference>
<name>A0AAE0A7J8_9ROSI</name>
<accession>A0AAE0A7J8</accession>
<gene>
    <name evidence="4" type="ORF">Dsin_018859</name>
</gene>
<dbReference type="InterPro" id="IPR002885">
    <property type="entry name" value="PPR_rpt"/>
</dbReference>
<dbReference type="Gene3D" id="1.25.40.10">
    <property type="entry name" value="Tetratricopeptide repeat domain"/>
    <property type="match status" value="3"/>
</dbReference>
<feature type="repeat" description="PPR" evidence="2">
    <location>
        <begin position="189"/>
        <end position="219"/>
    </location>
</feature>
<keyword evidence="3" id="KW-1133">Transmembrane helix</keyword>
<dbReference type="AlphaFoldDB" id="A0AAE0A7J8"/>
<organism evidence="4 5">
    <name type="scientific">Dipteronia sinensis</name>
    <dbReference type="NCBI Taxonomy" id="43782"/>
    <lineage>
        <taxon>Eukaryota</taxon>
        <taxon>Viridiplantae</taxon>
        <taxon>Streptophyta</taxon>
        <taxon>Embryophyta</taxon>
        <taxon>Tracheophyta</taxon>
        <taxon>Spermatophyta</taxon>
        <taxon>Magnoliopsida</taxon>
        <taxon>eudicotyledons</taxon>
        <taxon>Gunneridae</taxon>
        <taxon>Pentapetalae</taxon>
        <taxon>rosids</taxon>
        <taxon>malvids</taxon>
        <taxon>Sapindales</taxon>
        <taxon>Sapindaceae</taxon>
        <taxon>Hippocastanoideae</taxon>
        <taxon>Acereae</taxon>
        <taxon>Dipteronia</taxon>
    </lineage>
</organism>
<evidence type="ECO:0000313" key="4">
    <source>
        <dbReference type="EMBL" id="KAK3204813.1"/>
    </source>
</evidence>
<dbReference type="FunFam" id="1.25.40.10:FF:000348">
    <property type="entry name" value="Pentatricopeptide repeat-containing protein chloroplastic"/>
    <property type="match status" value="1"/>
</dbReference>
<evidence type="ECO:0000256" key="3">
    <source>
        <dbReference type="SAM" id="Phobius"/>
    </source>
</evidence>
<evidence type="ECO:0000256" key="1">
    <source>
        <dbReference type="ARBA" id="ARBA00022737"/>
    </source>
</evidence>
<dbReference type="SUPFAM" id="SSF48452">
    <property type="entry name" value="TPR-like"/>
    <property type="match status" value="1"/>
</dbReference>
<reference evidence="4" key="1">
    <citation type="journal article" date="2023" name="Plant J.">
        <title>Genome sequences and population genomics provide insights into the demographic history, inbreeding, and mutation load of two 'living fossil' tree species of Dipteronia.</title>
        <authorList>
            <person name="Feng Y."/>
            <person name="Comes H.P."/>
            <person name="Chen J."/>
            <person name="Zhu S."/>
            <person name="Lu R."/>
            <person name="Zhang X."/>
            <person name="Li P."/>
            <person name="Qiu J."/>
            <person name="Olsen K.M."/>
            <person name="Qiu Y."/>
        </authorList>
    </citation>
    <scope>NUCLEOTIDE SEQUENCE</scope>
    <source>
        <strain evidence="4">NBL</strain>
    </source>
</reference>
<evidence type="ECO:0000313" key="5">
    <source>
        <dbReference type="Proteomes" id="UP001281410"/>
    </source>
</evidence>
<sequence>MESSSLFSSILKHKRLMCTTTNTRIPHLFTLLKHCSNIKHIHQTHGFIIFTGLDHDNLILTRFIDSCSSLGFSDYAFSVFTHHKPRPDIHLYNTMIKALSDSPSKAISLFNNIQASGLRPNNYSFPFGLKAVVKLSAIEMGRQIHCQTIQTGLDWDVHVLTALIRMYASCARISDARKLFDGLCNRIKHVTLWNAMVAAYAKVGDLNNALALFECMTERNVISWTALISGYAQMDLPNKAITIFRKMQLQNVKPDEIAMLAALSACAQLGALELGVWIHNYINKYGLYTTVPLNNALIDMYAKSGKIGKALLVFENMKIKNVVTWTTMIAGLALHGLGREALDMFFRMDKVRMKPNEITFIAILSACSHVGLVELGCYYFNIMKSRYEIEPRIEHYGCMIDLLSRAGYLQEAQQLLMKMPCEANAAIWGSLLAASNIYGDADLGECAMHHLIKLEPNNSGNYSILSNIYASLGRWREFGMLRKMMKDAGIKKMPGCSYIEVSNRVHEFIAGDTSHLDFDRIYQLQCKMIEQLKVAEHVQNEHFELFEFDER</sequence>
<dbReference type="PANTHER" id="PTHR47926:SF432">
    <property type="entry name" value="(WILD MALAYSIAN BANANA) HYPOTHETICAL PROTEIN"/>
    <property type="match status" value="1"/>
</dbReference>
<dbReference type="Pfam" id="PF13041">
    <property type="entry name" value="PPR_2"/>
    <property type="match status" value="2"/>
</dbReference>
<dbReference type="PROSITE" id="PS51375">
    <property type="entry name" value="PPR"/>
    <property type="match status" value="3"/>
</dbReference>
<comment type="caution">
    <text evidence="4">The sequence shown here is derived from an EMBL/GenBank/DDBJ whole genome shotgun (WGS) entry which is preliminary data.</text>
</comment>
<dbReference type="InterPro" id="IPR046848">
    <property type="entry name" value="E_motif"/>
</dbReference>
<keyword evidence="1" id="KW-0677">Repeat</keyword>
<feature type="transmembrane region" description="Helical" evidence="3">
    <location>
        <begin position="257"/>
        <end position="279"/>
    </location>
</feature>